<dbReference type="GO" id="GO:0009055">
    <property type="term" value="F:electron transfer activity"/>
    <property type="evidence" value="ECO:0007669"/>
    <property type="project" value="UniProtKB-UniRule"/>
</dbReference>
<dbReference type="RefSeq" id="WP_043968847.1">
    <property type="nucleotide sequence ID" value="NZ_JBEZEN010000032.1"/>
</dbReference>
<evidence type="ECO:0000256" key="6">
    <source>
        <dbReference type="ARBA" id="ARBA00023014"/>
    </source>
</evidence>
<proteinExistence type="predicted"/>
<organism evidence="9 10">
    <name type="scientific">Micromonospora haikouensis</name>
    <dbReference type="NCBI Taxonomy" id="686309"/>
    <lineage>
        <taxon>Bacteria</taxon>
        <taxon>Bacillati</taxon>
        <taxon>Actinomycetota</taxon>
        <taxon>Actinomycetes</taxon>
        <taxon>Micromonosporales</taxon>
        <taxon>Micromonosporaceae</taxon>
        <taxon>Micromonospora</taxon>
    </lineage>
</organism>
<dbReference type="OrthoDB" id="9803319at2"/>
<dbReference type="SUPFAM" id="SSF54862">
    <property type="entry name" value="4Fe-4S ferredoxins"/>
    <property type="match status" value="1"/>
</dbReference>
<dbReference type="PRINTS" id="PR00352">
    <property type="entry name" value="3FE4SFRDOXIN"/>
</dbReference>
<protein>
    <recommendedName>
        <fullName evidence="8">Ferredoxin</fullName>
    </recommendedName>
</protein>
<dbReference type="EMBL" id="JXSX01000003">
    <property type="protein sequence ID" value="KIR61703.1"/>
    <property type="molecule type" value="Genomic_DNA"/>
</dbReference>
<reference evidence="9 10" key="1">
    <citation type="submission" date="2015-01" db="EMBL/GenBank/DDBJ databases">
        <title>Sequencing and annotation of Micromonospora carbonacea strain JXNU-1 genome.</title>
        <authorList>
            <person name="Long Z."/>
            <person name="Huang Y."/>
            <person name="Jiang Y."/>
        </authorList>
    </citation>
    <scope>NUCLEOTIDE SEQUENCE [LARGE SCALE GENOMIC DNA]</scope>
    <source>
        <strain evidence="9 10">JXNU-1</strain>
    </source>
</reference>
<keyword evidence="7" id="KW-0003">3Fe-4S</keyword>
<dbReference type="InterPro" id="IPR051269">
    <property type="entry name" value="Fe-S_cluster_ET"/>
</dbReference>
<keyword evidence="6 8" id="KW-0411">Iron-sulfur</keyword>
<evidence type="ECO:0000256" key="4">
    <source>
        <dbReference type="ARBA" id="ARBA00022982"/>
    </source>
</evidence>
<dbReference type="Proteomes" id="UP000032254">
    <property type="component" value="Unassembled WGS sequence"/>
</dbReference>
<dbReference type="InterPro" id="IPR001080">
    <property type="entry name" value="3Fe4S_ferredoxin"/>
</dbReference>
<keyword evidence="3 8" id="KW-0479">Metal-binding</keyword>
<dbReference type="GO" id="GO:0005506">
    <property type="term" value="F:iron ion binding"/>
    <property type="evidence" value="ECO:0007669"/>
    <property type="project" value="UniProtKB-UniRule"/>
</dbReference>
<comment type="cofactor">
    <cofactor evidence="1">
        <name>[3Fe-4S] cluster</name>
        <dbReference type="ChEBI" id="CHEBI:21137"/>
    </cofactor>
</comment>
<comment type="caution">
    <text evidence="9">The sequence shown here is derived from an EMBL/GenBank/DDBJ whole genome shotgun (WGS) entry which is preliminary data.</text>
</comment>
<evidence type="ECO:0000256" key="3">
    <source>
        <dbReference type="ARBA" id="ARBA00022723"/>
    </source>
</evidence>
<keyword evidence="2 8" id="KW-0813">Transport</keyword>
<dbReference type="PATRIC" id="fig|47853.6.peg.6208"/>
<comment type="function">
    <text evidence="8">Ferredoxins are iron-sulfur proteins that transfer electrons in a wide variety of metabolic reactions.</text>
</comment>
<evidence type="ECO:0000256" key="7">
    <source>
        <dbReference type="ARBA" id="ARBA00023291"/>
    </source>
</evidence>
<dbReference type="PANTHER" id="PTHR36923">
    <property type="entry name" value="FERREDOXIN"/>
    <property type="match status" value="1"/>
</dbReference>
<evidence type="ECO:0000313" key="9">
    <source>
        <dbReference type="EMBL" id="KIR61703.1"/>
    </source>
</evidence>
<evidence type="ECO:0000313" key="10">
    <source>
        <dbReference type="Proteomes" id="UP000032254"/>
    </source>
</evidence>
<dbReference type="GO" id="GO:0051538">
    <property type="term" value="F:3 iron, 4 sulfur cluster binding"/>
    <property type="evidence" value="ECO:0007669"/>
    <property type="project" value="UniProtKB-KW"/>
</dbReference>
<accession>A0A0D0VLT1</accession>
<name>A0A0D0VLT1_9ACTN</name>
<keyword evidence="10" id="KW-1185">Reference proteome</keyword>
<evidence type="ECO:0000256" key="5">
    <source>
        <dbReference type="ARBA" id="ARBA00023004"/>
    </source>
</evidence>
<dbReference type="AlphaFoldDB" id="A0A0D0VLT1"/>
<evidence type="ECO:0000256" key="2">
    <source>
        <dbReference type="ARBA" id="ARBA00022448"/>
    </source>
</evidence>
<dbReference type="GeneID" id="301308171"/>
<evidence type="ECO:0000256" key="8">
    <source>
        <dbReference type="RuleBase" id="RU368020"/>
    </source>
</evidence>
<dbReference type="Pfam" id="PF13459">
    <property type="entry name" value="Fer4_15"/>
    <property type="match status" value="1"/>
</dbReference>
<dbReference type="Gene3D" id="3.30.70.20">
    <property type="match status" value="1"/>
</dbReference>
<sequence>MIRVHVDLDLCQGFANCVMVAPDLVDLDANGKAVALRETFPDTDEGELREAAESCPAVAIRLERTTP</sequence>
<dbReference type="PANTHER" id="PTHR36923:SF3">
    <property type="entry name" value="FERREDOXIN"/>
    <property type="match status" value="1"/>
</dbReference>
<keyword evidence="5 8" id="KW-0408">Iron</keyword>
<evidence type="ECO:0000256" key="1">
    <source>
        <dbReference type="ARBA" id="ARBA00001927"/>
    </source>
</evidence>
<gene>
    <name evidence="9" type="ORF">TK50_29610</name>
</gene>
<keyword evidence="4 8" id="KW-0249">Electron transport</keyword>